<comment type="caution">
    <text evidence="2">The sequence shown here is derived from an EMBL/GenBank/DDBJ whole genome shotgun (WGS) entry which is preliminary data.</text>
</comment>
<evidence type="ECO:0000259" key="1">
    <source>
        <dbReference type="Pfam" id="PF01882"/>
    </source>
</evidence>
<dbReference type="Pfam" id="PF01882">
    <property type="entry name" value="DUF58"/>
    <property type="match status" value="1"/>
</dbReference>
<dbReference type="Gene3D" id="3.40.50.410">
    <property type="entry name" value="von Willebrand factor, type A domain"/>
    <property type="match status" value="1"/>
</dbReference>
<gene>
    <name evidence="2" type="ORF">QWY31_01810</name>
</gene>
<organism evidence="2 3">
    <name type="scientific">Shiella aurantiaca</name>
    <dbReference type="NCBI Taxonomy" id="3058365"/>
    <lineage>
        <taxon>Bacteria</taxon>
        <taxon>Pseudomonadati</taxon>
        <taxon>Bacteroidota</taxon>
        <taxon>Cytophagia</taxon>
        <taxon>Cytophagales</taxon>
        <taxon>Shiellaceae</taxon>
        <taxon>Shiella</taxon>
    </lineage>
</organism>
<dbReference type="PANTHER" id="PTHR33608:SF6">
    <property type="entry name" value="BLL2464 PROTEIN"/>
    <property type="match status" value="1"/>
</dbReference>
<proteinExistence type="predicted"/>
<dbReference type="InterPro" id="IPR002881">
    <property type="entry name" value="DUF58"/>
</dbReference>
<dbReference type="CDD" id="cd00198">
    <property type="entry name" value="vWFA"/>
    <property type="match status" value="1"/>
</dbReference>
<dbReference type="SUPFAM" id="SSF53300">
    <property type="entry name" value="vWA-like"/>
    <property type="match status" value="1"/>
</dbReference>
<sequence>MKELLKKIHLIEIRIRKAITSQMQGDFHSVFKGSGLEFEDVRAYQYGDDVRVIDWNVSAKGHGTFVKTFKEEKEQSVFFLLDMSASQEIGSGNKRKLDIGKEIAGVLALSAVKEGSQIGLIGYSDERELYIKPGKGPNFAYRLITELFRYVPHSTQTNLSKALVLANTLIKRRSIVIFISDFIDEGYEQGLKSLAKKHDVVLIHLHDKKESELPTLGIVPIVDKESGKTHWVNSSSAEFQSQIAHYFTDNTSHLKTLARKINAEYVDIQTQEDYVPKLIKLFTIKNKKGRGGK</sequence>
<dbReference type="PANTHER" id="PTHR33608">
    <property type="entry name" value="BLL2464 PROTEIN"/>
    <property type="match status" value="1"/>
</dbReference>
<protein>
    <submittedName>
        <fullName evidence="2">DUF58 domain-containing protein</fullName>
    </submittedName>
</protein>
<keyword evidence="3" id="KW-1185">Reference proteome</keyword>
<name>A0ABT8F1U8_9BACT</name>
<reference evidence="2" key="1">
    <citation type="submission" date="2023-06" db="EMBL/GenBank/DDBJ databases">
        <title>Cytophagales bacterium Strain LB-30, isolated from soil.</title>
        <authorList>
            <person name="Liu B."/>
        </authorList>
    </citation>
    <scope>NUCLEOTIDE SEQUENCE</scope>
    <source>
        <strain evidence="2">LB-30</strain>
    </source>
</reference>
<dbReference type="RefSeq" id="WP_320002740.1">
    <property type="nucleotide sequence ID" value="NZ_JAUHJS010000001.1"/>
</dbReference>
<evidence type="ECO:0000313" key="3">
    <source>
        <dbReference type="Proteomes" id="UP001168552"/>
    </source>
</evidence>
<dbReference type="Proteomes" id="UP001168552">
    <property type="component" value="Unassembled WGS sequence"/>
</dbReference>
<accession>A0ABT8F1U8</accession>
<dbReference type="EMBL" id="JAUHJS010000001">
    <property type="protein sequence ID" value="MDN4164214.1"/>
    <property type="molecule type" value="Genomic_DNA"/>
</dbReference>
<evidence type="ECO:0000313" key="2">
    <source>
        <dbReference type="EMBL" id="MDN4164214.1"/>
    </source>
</evidence>
<feature type="domain" description="DUF58" evidence="1">
    <location>
        <begin position="40"/>
        <end position="248"/>
    </location>
</feature>
<dbReference type="InterPro" id="IPR036465">
    <property type="entry name" value="vWFA_dom_sf"/>
</dbReference>